<dbReference type="Gene3D" id="3.40.190.290">
    <property type="match status" value="1"/>
</dbReference>
<evidence type="ECO:0000256" key="4">
    <source>
        <dbReference type="ARBA" id="ARBA00023163"/>
    </source>
</evidence>
<evidence type="ECO:0000313" key="7">
    <source>
        <dbReference type="Proteomes" id="UP000277864"/>
    </source>
</evidence>
<dbReference type="Pfam" id="PF00126">
    <property type="entry name" value="HTH_1"/>
    <property type="match status" value="1"/>
</dbReference>
<dbReference type="PROSITE" id="PS50931">
    <property type="entry name" value="HTH_LYSR"/>
    <property type="match status" value="1"/>
</dbReference>
<reference evidence="6 7" key="1">
    <citation type="submission" date="2018-03" db="EMBL/GenBank/DDBJ databases">
        <authorList>
            <person name="Gulvik C.A."/>
        </authorList>
    </citation>
    <scope>NUCLEOTIDE SEQUENCE [LARGE SCALE GENOMIC DNA]</scope>
    <source>
        <strain evidence="6 7">JCM 31581</strain>
    </source>
</reference>
<dbReference type="EMBL" id="PXZH01000001">
    <property type="protein sequence ID" value="RST89869.1"/>
    <property type="molecule type" value="Genomic_DNA"/>
</dbReference>
<dbReference type="GO" id="GO:0003700">
    <property type="term" value="F:DNA-binding transcription factor activity"/>
    <property type="evidence" value="ECO:0007669"/>
    <property type="project" value="InterPro"/>
</dbReference>
<dbReference type="Gene3D" id="1.10.10.10">
    <property type="entry name" value="Winged helix-like DNA-binding domain superfamily/Winged helix DNA-binding domain"/>
    <property type="match status" value="1"/>
</dbReference>
<dbReference type="SUPFAM" id="SSF53850">
    <property type="entry name" value="Periplasmic binding protein-like II"/>
    <property type="match status" value="1"/>
</dbReference>
<dbReference type="CDD" id="cd05466">
    <property type="entry name" value="PBP2_LTTR_substrate"/>
    <property type="match status" value="1"/>
</dbReference>
<accession>A0A3S0A668</accession>
<dbReference type="OrthoDB" id="9803735at2"/>
<feature type="domain" description="HTH lysR-type" evidence="5">
    <location>
        <begin position="16"/>
        <end position="73"/>
    </location>
</feature>
<evidence type="ECO:0000256" key="2">
    <source>
        <dbReference type="ARBA" id="ARBA00023015"/>
    </source>
</evidence>
<sequence length="316" mass="36336">MLLSFTIPSRKKRMLMEIRQLRYFIEIVKAGSYSTAAKNLFVTQPTLSWNMTNLQEEIGNKLFYQVGNHIKLTTVGADFYEESQKIVQAFDQLSHHSIEETFYEKKMLAIGSSEIISSLYLTSIQQFMQDHPNVTLFLEENDSLKTQYKVAHQELELGLVSYPIVESNLEIEENNHHTFQYHPCLIMSYTHPLGTANQLSFKQLKQETFISMSKDNVLYHLLEKKSNEYGFTPNISLVVNNYKTFIATVAATQAVGIVPLELKQDYQDFPLSWIPLNEKLAGFDIVIVHKKNEPLTPTAALLLEYLVNSHLEAFIN</sequence>
<dbReference type="InterPro" id="IPR036390">
    <property type="entry name" value="WH_DNA-bd_sf"/>
</dbReference>
<comment type="similarity">
    <text evidence="1">Belongs to the LysR transcriptional regulatory family.</text>
</comment>
<dbReference type="Pfam" id="PF03466">
    <property type="entry name" value="LysR_substrate"/>
    <property type="match status" value="1"/>
</dbReference>
<evidence type="ECO:0000256" key="1">
    <source>
        <dbReference type="ARBA" id="ARBA00009437"/>
    </source>
</evidence>
<proteinExistence type="inferred from homology"/>
<evidence type="ECO:0000313" key="6">
    <source>
        <dbReference type="EMBL" id="RST89869.1"/>
    </source>
</evidence>
<evidence type="ECO:0000256" key="3">
    <source>
        <dbReference type="ARBA" id="ARBA00023125"/>
    </source>
</evidence>
<keyword evidence="2" id="KW-0805">Transcription regulation</keyword>
<dbReference type="InterPro" id="IPR005119">
    <property type="entry name" value="LysR_subst-bd"/>
</dbReference>
<dbReference type="SUPFAM" id="SSF46785">
    <property type="entry name" value="Winged helix' DNA-binding domain"/>
    <property type="match status" value="1"/>
</dbReference>
<evidence type="ECO:0000259" key="5">
    <source>
        <dbReference type="PROSITE" id="PS50931"/>
    </source>
</evidence>
<dbReference type="Proteomes" id="UP000277864">
    <property type="component" value="Unassembled WGS sequence"/>
</dbReference>
<keyword evidence="7" id="KW-1185">Reference proteome</keyword>
<dbReference type="InterPro" id="IPR036388">
    <property type="entry name" value="WH-like_DNA-bd_sf"/>
</dbReference>
<dbReference type="InterPro" id="IPR000847">
    <property type="entry name" value="LysR_HTH_N"/>
</dbReference>
<dbReference type="GO" id="GO:0003677">
    <property type="term" value="F:DNA binding"/>
    <property type="evidence" value="ECO:0007669"/>
    <property type="project" value="UniProtKB-KW"/>
</dbReference>
<keyword evidence="3" id="KW-0238">DNA-binding</keyword>
<dbReference type="PANTHER" id="PTHR30419">
    <property type="entry name" value="HTH-TYPE TRANSCRIPTIONAL REGULATOR YBHD"/>
    <property type="match status" value="1"/>
</dbReference>
<name>A0A3S0A668_9ENTE</name>
<keyword evidence="4" id="KW-0804">Transcription</keyword>
<gene>
    <name evidence="6" type="ORF">C7P63_01970</name>
</gene>
<dbReference type="AlphaFoldDB" id="A0A3S0A668"/>
<dbReference type="InterPro" id="IPR050950">
    <property type="entry name" value="HTH-type_LysR_regulators"/>
</dbReference>
<protein>
    <recommendedName>
        <fullName evidence="5">HTH lysR-type domain-containing protein</fullName>
    </recommendedName>
</protein>
<dbReference type="PANTHER" id="PTHR30419:SF8">
    <property type="entry name" value="NITROGEN ASSIMILATION TRANSCRIPTIONAL ACTIVATOR-RELATED"/>
    <property type="match status" value="1"/>
</dbReference>
<dbReference type="GO" id="GO:0005829">
    <property type="term" value="C:cytosol"/>
    <property type="evidence" value="ECO:0007669"/>
    <property type="project" value="TreeGrafter"/>
</dbReference>
<comment type="caution">
    <text evidence="6">The sequence shown here is derived from an EMBL/GenBank/DDBJ whole genome shotgun (WGS) entry which is preliminary data.</text>
</comment>
<organism evidence="6 7">
    <name type="scientific">Vagococcus humatus</name>
    <dbReference type="NCBI Taxonomy" id="1889241"/>
    <lineage>
        <taxon>Bacteria</taxon>
        <taxon>Bacillati</taxon>
        <taxon>Bacillota</taxon>
        <taxon>Bacilli</taxon>
        <taxon>Lactobacillales</taxon>
        <taxon>Enterococcaceae</taxon>
        <taxon>Vagococcus</taxon>
    </lineage>
</organism>